<gene>
    <name evidence="1" type="ORF">WH47_09947</name>
</gene>
<sequence length="80" mass="9398">MRVGLTRYDTRGQLWWRTTLHGGVERWRSHLWLPVEYDALVVRPTNNDNKDLDLQPSASTLNRLDHEQLSPKIFQVLTAN</sequence>
<proteinExistence type="predicted"/>
<evidence type="ECO:0000313" key="2">
    <source>
        <dbReference type="Proteomes" id="UP000053825"/>
    </source>
</evidence>
<dbReference type="Proteomes" id="UP000053825">
    <property type="component" value="Unassembled WGS sequence"/>
</dbReference>
<accession>A0A0L7R3G5</accession>
<dbReference type="EMBL" id="KQ414663">
    <property type="protein sequence ID" value="KOC65368.1"/>
    <property type="molecule type" value="Genomic_DNA"/>
</dbReference>
<name>A0A0L7R3G5_9HYME</name>
<evidence type="ECO:0000313" key="1">
    <source>
        <dbReference type="EMBL" id="KOC65368.1"/>
    </source>
</evidence>
<protein>
    <submittedName>
        <fullName evidence="1">Uncharacterized protein</fullName>
    </submittedName>
</protein>
<organism evidence="1 2">
    <name type="scientific">Habropoda laboriosa</name>
    <dbReference type="NCBI Taxonomy" id="597456"/>
    <lineage>
        <taxon>Eukaryota</taxon>
        <taxon>Metazoa</taxon>
        <taxon>Ecdysozoa</taxon>
        <taxon>Arthropoda</taxon>
        <taxon>Hexapoda</taxon>
        <taxon>Insecta</taxon>
        <taxon>Pterygota</taxon>
        <taxon>Neoptera</taxon>
        <taxon>Endopterygota</taxon>
        <taxon>Hymenoptera</taxon>
        <taxon>Apocrita</taxon>
        <taxon>Aculeata</taxon>
        <taxon>Apoidea</taxon>
        <taxon>Anthophila</taxon>
        <taxon>Apidae</taxon>
        <taxon>Habropoda</taxon>
    </lineage>
</organism>
<dbReference type="AlphaFoldDB" id="A0A0L7R3G5"/>
<reference evidence="1 2" key="1">
    <citation type="submission" date="2015-07" db="EMBL/GenBank/DDBJ databases">
        <title>The genome of Habropoda laboriosa.</title>
        <authorList>
            <person name="Pan H."/>
            <person name="Kapheim K."/>
        </authorList>
    </citation>
    <scope>NUCLEOTIDE SEQUENCE [LARGE SCALE GENOMIC DNA]</scope>
    <source>
        <strain evidence="1">0110345459</strain>
    </source>
</reference>
<keyword evidence="2" id="KW-1185">Reference proteome</keyword>